<sequence length="226" mass="24533">METNEKSLEGQKKLDSARLLIRDALDYKRMSLVSLSRAVGKSDGYIHQYLTRGVPRYLPAEIREAVGVILELDPADLADPDAHKQIPVFASITSGRISERPIAEGRPVPSSAGDIPAFRETDNLDQPPPTYAIKPGARVPATDLLAVWISTPRGRLRAGDIAYVDLTRSPRIGDTVVVVRDGNIETIGDLTEQTEGMAVVCPAPGNETTVDLSASKALKVRWIEVP</sequence>
<organism evidence="1 2">
    <name type="scientific">Novacetimonas hansenii</name>
    <name type="common">Komagataeibacter hansenii</name>
    <dbReference type="NCBI Taxonomy" id="436"/>
    <lineage>
        <taxon>Bacteria</taxon>
        <taxon>Pseudomonadati</taxon>
        <taxon>Pseudomonadota</taxon>
        <taxon>Alphaproteobacteria</taxon>
        <taxon>Acetobacterales</taxon>
        <taxon>Acetobacteraceae</taxon>
        <taxon>Novacetimonas</taxon>
    </lineage>
</organism>
<evidence type="ECO:0000313" key="2">
    <source>
        <dbReference type="Proteomes" id="UP000319478"/>
    </source>
</evidence>
<evidence type="ECO:0000313" key="1">
    <source>
        <dbReference type="EMBL" id="GEC64188.1"/>
    </source>
</evidence>
<gene>
    <name evidence="1" type="ORF">GHA01_20370</name>
</gene>
<dbReference type="Proteomes" id="UP000319478">
    <property type="component" value="Unassembled WGS sequence"/>
</dbReference>
<evidence type="ECO:0008006" key="3">
    <source>
        <dbReference type="Google" id="ProtNLM"/>
    </source>
</evidence>
<name>A0ABQ0SG11_NOVHA</name>
<comment type="caution">
    <text evidence="1">The sequence shown here is derived from an EMBL/GenBank/DDBJ whole genome shotgun (WGS) entry which is preliminary data.</text>
</comment>
<reference evidence="1 2" key="1">
    <citation type="submission" date="2019-06" db="EMBL/GenBank/DDBJ databases">
        <title>Whole genome shotgun sequence of Komagataeibacter hansenii NBRC 14820.</title>
        <authorList>
            <person name="Hosoyama A."/>
            <person name="Uohara A."/>
            <person name="Ohji S."/>
            <person name="Ichikawa N."/>
        </authorList>
    </citation>
    <scope>NUCLEOTIDE SEQUENCE [LARGE SCALE GENOMIC DNA]</scope>
    <source>
        <strain evidence="1 2">NBRC 14820</strain>
    </source>
</reference>
<keyword evidence="2" id="KW-1185">Reference proteome</keyword>
<accession>A0ABQ0SG11</accession>
<dbReference type="EMBL" id="BJNN01000108">
    <property type="protein sequence ID" value="GEC64188.1"/>
    <property type="molecule type" value="Genomic_DNA"/>
</dbReference>
<proteinExistence type="predicted"/>
<protein>
    <recommendedName>
        <fullName evidence="3">XRE family transcriptional regulator</fullName>
    </recommendedName>
</protein>